<dbReference type="SMART" id="SM00228">
    <property type="entry name" value="PDZ"/>
    <property type="match status" value="1"/>
</dbReference>
<gene>
    <name evidence="5" type="ORF">NLS_LOCUS3187</name>
</gene>
<feature type="region of interest" description="Disordered" evidence="2">
    <location>
        <begin position="772"/>
        <end position="849"/>
    </location>
</feature>
<dbReference type="OrthoDB" id="6260541at2759"/>
<dbReference type="GO" id="GO:0005911">
    <property type="term" value="C:cell-cell junction"/>
    <property type="evidence" value="ECO:0007669"/>
    <property type="project" value="InterPro"/>
</dbReference>
<feature type="domain" description="Dilute" evidence="4">
    <location>
        <begin position="125"/>
        <end position="354"/>
    </location>
</feature>
<dbReference type="Pfam" id="PF00595">
    <property type="entry name" value="PDZ"/>
    <property type="match status" value="1"/>
</dbReference>
<dbReference type="EMBL" id="UYRX01000166">
    <property type="protein sequence ID" value="VDK76172.1"/>
    <property type="molecule type" value="Genomic_DNA"/>
</dbReference>
<dbReference type="PANTHER" id="PTHR10398">
    <property type="entry name" value="AFADIN"/>
    <property type="match status" value="1"/>
</dbReference>
<accession>A0A3P6SJP4</accession>
<evidence type="ECO:0000256" key="1">
    <source>
        <dbReference type="SAM" id="Coils"/>
    </source>
</evidence>
<feature type="compositionally biased region" description="Polar residues" evidence="2">
    <location>
        <begin position="813"/>
        <end position="833"/>
    </location>
</feature>
<dbReference type="SMART" id="SM01132">
    <property type="entry name" value="DIL"/>
    <property type="match status" value="1"/>
</dbReference>
<dbReference type="OMA" id="MHAMHIG"/>
<evidence type="ECO:0000256" key="2">
    <source>
        <dbReference type="SAM" id="MobiDB-lite"/>
    </source>
</evidence>
<evidence type="ECO:0000259" key="3">
    <source>
        <dbReference type="PROSITE" id="PS50106"/>
    </source>
</evidence>
<dbReference type="Gene3D" id="2.30.42.10">
    <property type="match status" value="1"/>
</dbReference>
<dbReference type="SUPFAM" id="SSF50156">
    <property type="entry name" value="PDZ domain-like"/>
    <property type="match status" value="1"/>
</dbReference>
<reference evidence="5 6" key="1">
    <citation type="submission" date="2018-08" db="EMBL/GenBank/DDBJ databases">
        <authorList>
            <person name="Laetsch R D."/>
            <person name="Stevens L."/>
            <person name="Kumar S."/>
            <person name="Blaxter L. M."/>
        </authorList>
    </citation>
    <scope>NUCLEOTIDE SEQUENCE [LARGE SCALE GENOMIC DNA]</scope>
</reference>
<dbReference type="InterPro" id="IPR001478">
    <property type="entry name" value="PDZ"/>
</dbReference>
<dbReference type="STRING" id="42156.A0A3P6SJP4"/>
<sequence length="1233" mass="138166">MSAPIKIVGPLSSVFSALFKQKLASSSTISGELESIPMSSINRLGSERSACIADTLPALAEVKEEAEDEFLHRLICPEREDAQFKLTPAYVVYVVARHRLLLPSQTVSIASNHTRLQLFLTKAANRLMLVSKQRQSRESLGFWLANSSELLNFFKQDLDLSSLSRGVPQQILAGCVEKTFEMLGTVLKRNLDSALNSIRDAFLDDQSASHDIVAKLEEIMRLLRYFRLNAALTIQLFSQLFYYINVVLFNWLVSSSGIPYCSRAFGVRLRTRLGHINEWAYRQGLELAAECHMDRINQAITLLITPKTVDQISNLGATCYKLNSVQVLIFRICVLIQHIEFDFNERIVLDFSKEPVLKYQIFVEFHKILENDLGFVETMHQLNVRWFLEHIVLDVGEEPILNELVESIVRLAEIHADVMATQDGASIQLEEERELQLPFLLPQDGYSPDLIHGLSPAFAEVISGLQAQGLCRFFPQNHSSGSWTIYLKARSTTEEPIKMSSSVQTVKKKDLISSEMETLSNNFQEEEASICRLNTLSKREQEQRPKIVMVSINRGASGIGLSIVAAQGIGERSIGIYVKKVVSGSAADRDGRLESGDQLLSVNGQSLIGITQEEAASKMSSSGPIVSFEVYKHAARYNGLYEWLNNPPQVQVSSVGTHSIKQAGQPPFAQQSTMPNSSENVANASVNIQRFSRQNSTASVASNYSNNAHFNLMKPTRNGYSGTMANNNYRTQPRHSSVTITNEQCIKSRSASTSDIYQNPVDKTLTASLTSLQPSSAATTTAAHREKYQTAKPQRSTMPSHYRNIRPIVIQPSRLTSSPTQRQRQQPYYSRTHSPSHLYSNSTLSSSSHYHTSTLKNALAPEHALSSASSSPITDYANLPLIEDHPSAFESSYSSTSSRNILPYQRLFPHNSTQQQIESSQTMNTDPSVREQNSVASTSSHDSAPSSVFAVPQESAVVMNECPGRRFTKKAPPIPPKRRTLHMLQKRDELNEQLDALESKGSAMTEVDRQKYRELVNELAKIRVPFPIEANSSKSIAEGEQSKFPSSEMAISSRQDDACFEQPKNLPISEKCEKMPIKLERNEVEKIMERHKQDIFAVKAGRSLEEKEGSLVTEKNDETVIKGSEVQWNEEVAVNLGQRDLDDTKVIYDDEDQQEPRTQVLGTYEVYRDPRQARLIELEAKQHAAKEAKIDGSKLGFRDKMQLFAEQLGEKALKNRHKASAVQREIEQTMDDF</sequence>
<feature type="compositionally biased region" description="Polar residues" evidence="2">
    <location>
        <begin position="912"/>
        <end position="933"/>
    </location>
</feature>
<feature type="compositionally biased region" description="Low complexity" evidence="2">
    <location>
        <begin position="835"/>
        <end position="849"/>
    </location>
</feature>
<evidence type="ECO:0000313" key="5">
    <source>
        <dbReference type="EMBL" id="VDK76172.1"/>
    </source>
</evidence>
<dbReference type="AlphaFoldDB" id="A0A3P6SJP4"/>
<feature type="domain" description="PDZ" evidence="3">
    <location>
        <begin position="549"/>
        <end position="634"/>
    </location>
</feature>
<dbReference type="PANTHER" id="PTHR10398:SF2">
    <property type="entry name" value="AFADIN"/>
    <property type="match status" value="1"/>
</dbReference>
<organism evidence="5 6">
    <name type="scientific">Litomosoides sigmodontis</name>
    <name type="common">Filarial nematode worm</name>
    <dbReference type="NCBI Taxonomy" id="42156"/>
    <lineage>
        <taxon>Eukaryota</taxon>
        <taxon>Metazoa</taxon>
        <taxon>Ecdysozoa</taxon>
        <taxon>Nematoda</taxon>
        <taxon>Chromadorea</taxon>
        <taxon>Rhabditida</taxon>
        <taxon>Spirurina</taxon>
        <taxon>Spiruromorpha</taxon>
        <taxon>Filarioidea</taxon>
        <taxon>Onchocercidae</taxon>
        <taxon>Litomosoides</taxon>
    </lineage>
</organism>
<dbReference type="InterPro" id="IPR028842">
    <property type="entry name" value="Afadin"/>
</dbReference>
<feature type="region of interest" description="Disordered" evidence="2">
    <location>
        <begin position="912"/>
        <end position="947"/>
    </location>
</feature>
<dbReference type="InterPro" id="IPR002710">
    <property type="entry name" value="Dilute_dom"/>
</dbReference>
<evidence type="ECO:0008006" key="7">
    <source>
        <dbReference type="Google" id="ProtNLM"/>
    </source>
</evidence>
<dbReference type="Pfam" id="PF01843">
    <property type="entry name" value="DIL"/>
    <property type="match status" value="1"/>
</dbReference>
<feature type="compositionally biased region" description="Polar residues" evidence="2">
    <location>
        <begin position="772"/>
        <end position="782"/>
    </location>
</feature>
<dbReference type="Proteomes" id="UP000277928">
    <property type="component" value="Unassembled WGS sequence"/>
</dbReference>
<evidence type="ECO:0000313" key="6">
    <source>
        <dbReference type="Proteomes" id="UP000277928"/>
    </source>
</evidence>
<dbReference type="PROSITE" id="PS51126">
    <property type="entry name" value="DILUTE"/>
    <property type="match status" value="1"/>
</dbReference>
<keyword evidence="1" id="KW-0175">Coiled coil</keyword>
<keyword evidence="6" id="KW-1185">Reference proteome</keyword>
<name>A0A3P6SJP4_LITSI</name>
<proteinExistence type="predicted"/>
<dbReference type="InterPro" id="IPR036034">
    <property type="entry name" value="PDZ_sf"/>
</dbReference>
<protein>
    <recommendedName>
        <fullName evidence="7">PDZ domain-containing protein</fullName>
    </recommendedName>
</protein>
<evidence type="ECO:0000259" key="4">
    <source>
        <dbReference type="PROSITE" id="PS51126"/>
    </source>
</evidence>
<feature type="compositionally biased region" description="Low complexity" evidence="2">
    <location>
        <begin position="934"/>
        <end position="947"/>
    </location>
</feature>
<dbReference type="PROSITE" id="PS50106">
    <property type="entry name" value="PDZ"/>
    <property type="match status" value="1"/>
</dbReference>
<feature type="coiled-coil region" evidence="1">
    <location>
        <begin position="980"/>
        <end position="1007"/>
    </location>
</feature>